<organism evidence="1 2">
    <name type="scientific">Cerasicoccus arenae</name>
    <dbReference type="NCBI Taxonomy" id="424488"/>
    <lineage>
        <taxon>Bacteria</taxon>
        <taxon>Pseudomonadati</taxon>
        <taxon>Verrucomicrobiota</taxon>
        <taxon>Opitutia</taxon>
        <taxon>Puniceicoccales</taxon>
        <taxon>Cerasicoccaceae</taxon>
        <taxon>Cerasicoccus</taxon>
    </lineage>
</organism>
<comment type="caution">
    <text evidence="1">The sequence shown here is derived from an EMBL/GenBank/DDBJ whole genome shotgun (WGS) entry which is preliminary data.</text>
</comment>
<gene>
    <name evidence="1" type="ORF">GCM10007047_04150</name>
</gene>
<dbReference type="AlphaFoldDB" id="A0A8J3DEZ6"/>
<evidence type="ECO:0008006" key="3">
    <source>
        <dbReference type="Google" id="ProtNLM"/>
    </source>
</evidence>
<name>A0A8J3DEZ6_9BACT</name>
<dbReference type="EMBL" id="BMXG01000002">
    <property type="protein sequence ID" value="GHB92256.1"/>
    <property type="molecule type" value="Genomic_DNA"/>
</dbReference>
<accession>A0A8J3DEZ6</accession>
<evidence type="ECO:0000313" key="1">
    <source>
        <dbReference type="EMBL" id="GHB92256.1"/>
    </source>
</evidence>
<protein>
    <recommendedName>
        <fullName evidence="3">DUF362 domain-containing protein</fullName>
    </recommendedName>
</protein>
<reference evidence="1" key="2">
    <citation type="submission" date="2020-09" db="EMBL/GenBank/DDBJ databases">
        <authorList>
            <person name="Sun Q."/>
            <person name="Kim S."/>
        </authorList>
    </citation>
    <scope>NUCLEOTIDE SEQUENCE</scope>
    <source>
        <strain evidence="1">KCTC 12870</strain>
    </source>
</reference>
<evidence type="ECO:0000313" key="2">
    <source>
        <dbReference type="Proteomes" id="UP000642829"/>
    </source>
</evidence>
<sequence length="336" mass="37614">MLLASPVWGQSYRPTTAEKDYVWEYPLNGFTEVDYDAGVESLISHWESVSGKTLKPGSNGRVGIKVFTQSGPGLMTPLALTKAVIDSLEKRGYSRSMLFIIDGSEQRLRECGYLPSRKGLGDETFNDVPVYSLDTTSGITNDLWFYDSNLPSRERMARAISAGRGFSFEEDPNDRKSYLASTLFLDTDFWINLPMASDNEALGISGALANATLWNVTNNQRFFLSPANAPVATAEMAAIPELNDKWVFTILSLERYQFLGGPRFNALYTGREQKLWLSANPVALDYLMWRKLIKGRRAANFDVPNGEPPLFEYASKLGLGPYRLNELKLRKLGPMN</sequence>
<proteinExistence type="predicted"/>
<reference evidence="1" key="1">
    <citation type="journal article" date="2014" name="Int. J. Syst. Evol. Microbiol.">
        <title>Complete genome sequence of Corynebacterium casei LMG S-19264T (=DSM 44701T), isolated from a smear-ripened cheese.</title>
        <authorList>
            <consortium name="US DOE Joint Genome Institute (JGI-PGF)"/>
            <person name="Walter F."/>
            <person name="Albersmeier A."/>
            <person name="Kalinowski J."/>
            <person name="Ruckert C."/>
        </authorList>
    </citation>
    <scope>NUCLEOTIDE SEQUENCE</scope>
    <source>
        <strain evidence="1">KCTC 12870</strain>
    </source>
</reference>
<dbReference type="Proteomes" id="UP000642829">
    <property type="component" value="Unassembled WGS sequence"/>
</dbReference>
<keyword evidence="2" id="KW-1185">Reference proteome</keyword>
<dbReference type="RefSeq" id="WP_189511369.1">
    <property type="nucleotide sequence ID" value="NZ_BMXG01000002.1"/>
</dbReference>